<dbReference type="InterPro" id="IPR045613">
    <property type="entry name" value="DUF6448"/>
</dbReference>
<evidence type="ECO:0000313" key="2">
    <source>
        <dbReference type="Proteomes" id="UP000002949"/>
    </source>
</evidence>
<accession>G6Y6J2</accession>
<dbReference type="KEGG" id="mamo:A6B35_08475"/>
<reference evidence="1 2" key="1">
    <citation type="journal article" date="2012" name="J. Bacteriol.">
        <title>Draft Genome Sequence of Plant Growth-Promoting Rhizobium Mesorhizobium amorphae, Isolated from Zinc-Lead Mine Tailings.</title>
        <authorList>
            <person name="Hao X."/>
            <person name="Lin Y."/>
            <person name="Johnstone L."/>
            <person name="Baltrus D.A."/>
            <person name="Miller S.J."/>
            <person name="Wei G."/>
            <person name="Rensing C."/>
        </authorList>
    </citation>
    <scope>NUCLEOTIDE SEQUENCE [LARGE SCALE GENOMIC DNA]</scope>
    <source>
        <strain evidence="1 2">CCNWGS0123</strain>
    </source>
</reference>
<evidence type="ECO:0000313" key="1">
    <source>
        <dbReference type="EMBL" id="EHH12682.1"/>
    </source>
</evidence>
<dbReference type="AlphaFoldDB" id="G6Y6J2"/>
<proteinExistence type="predicted"/>
<organism evidence="1 2">
    <name type="scientific">Mesorhizobium amorphae CCNWGS0123</name>
    <dbReference type="NCBI Taxonomy" id="1082933"/>
    <lineage>
        <taxon>Bacteria</taxon>
        <taxon>Pseudomonadati</taxon>
        <taxon>Pseudomonadota</taxon>
        <taxon>Alphaproteobacteria</taxon>
        <taxon>Hyphomicrobiales</taxon>
        <taxon>Phyllobacteriaceae</taxon>
        <taxon>Mesorhizobium</taxon>
    </lineage>
</organism>
<sequence>MMAAAIGAALAIGSHGAQAHCDSLDGPVAKAVERALESGNVNPVLAYAPVAAEVEISAAFDQSRKVRGLGPDARMLADRAFMETVIRLHRAGEGAPYTGLKPAGIDYGPVIPAADVAIETGDLTKLKAVFLEEIDHSLRERLGHVRELQKAPPEPKTAAEVPAARERVSAELGFVTFAESIRQAALGRGAEHHAD</sequence>
<gene>
    <name evidence="1" type="ORF">MEA186_07784</name>
</gene>
<dbReference type="eggNOG" id="ENOG5031KIR">
    <property type="taxonomic scope" value="Bacteria"/>
</dbReference>
<dbReference type="Pfam" id="PF20046">
    <property type="entry name" value="DUF6448"/>
    <property type="match status" value="1"/>
</dbReference>
<dbReference type="Proteomes" id="UP000002949">
    <property type="component" value="Unassembled WGS sequence"/>
</dbReference>
<dbReference type="RefSeq" id="WP_006201009.1">
    <property type="nucleotide sequence ID" value="NZ_AGSN01000071.1"/>
</dbReference>
<keyword evidence="2" id="KW-1185">Reference proteome</keyword>
<dbReference type="OrthoDB" id="2168082at2"/>
<protein>
    <submittedName>
        <fullName evidence="1">Uncharacterized protein</fullName>
    </submittedName>
</protein>
<dbReference type="STRING" id="1082933.A6B35_08475"/>
<dbReference type="PATRIC" id="fig|1082933.3.peg.1482"/>
<name>G6Y6J2_9HYPH</name>
<dbReference type="EMBL" id="AGSN01000071">
    <property type="protein sequence ID" value="EHH12682.1"/>
    <property type="molecule type" value="Genomic_DNA"/>
</dbReference>